<evidence type="ECO:0000313" key="2">
    <source>
        <dbReference type="Proteomes" id="UP000727407"/>
    </source>
</evidence>
<organism evidence="1 2">
    <name type="scientific">Clarias magur</name>
    <name type="common">Asian catfish</name>
    <name type="synonym">Macropteronotus magur</name>
    <dbReference type="NCBI Taxonomy" id="1594786"/>
    <lineage>
        <taxon>Eukaryota</taxon>
        <taxon>Metazoa</taxon>
        <taxon>Chordata</taxon>
        <taxon>Craniata</taxon>
        <taxon>Vertebrata</taxon>
        <taxon>Euteleostomi</taxon>
        <taxon>Actinopterygii</taxon>
        <taxon>Neopterygii</taxon>
        <taxon>Teleostei</taxon>
        <taxon>Ostariophysi</taxon>
        <taxon>Siluriformes</taxon>
        <taxon>Clariidae</taxon>
        <taxon>Clarias</taxon>
    </lineage>
</organism>
<dbReference type="AlphaFoldDB" id="A0A8J4T8W3"/>
<gene>
    <name evidence="1" type="ORF">DAT39_019215</name>
</gene>
<dbReference type="Proteomes" id="UP000727407">
    <property type="component" value="Unassembled WGS sequence"/>
</dbReference>
<comment type="caution">
    <text evidence="1">The sequence shown here is derived from an EMBL/GenBank/DDBJ whole genome shotgun (WGS) entry which is preliminary data.</text>
</comment>
<reference evidence="1" key="1">
    <citation type="submission" date="2020-07" db="EMBL/GenBank/DDBJ databases">
        <title>Clarias magur genome sequencing, assembly and annotation.</title>
        <authorList>
            <person name="Kushwaha B."/>
            <person name="Kumar R."/>
            <person name="Das P."/>
            <person name="Joshi C.G."/>
            <person name="Kumar D."/>
            <person name="Nagpure N.S."/>
            <person name="Pandey M."/>
            <person name="Agarwal S."/>
            <person name="Srivastava S."/>
            <person name="Singh M."/>
            <person name="Sahoo L."/>
            <person name="Jayasankar P."/>
            <person name="Meher P.K."/>
            <person name="Koringa P.G."/>
            <person name="Iquebal M.A."/>
            <person name="Das S.P."/>
            <person name="Bit A."/>
            <person name="Patnaik S."/>
            <person name="Patel N."/>
            <person name="Shah T.M."/>
            <person name="Hinsu A."/>
            <person name="Jena J.K."/>
        </authorList>
    </citation>
    <scope>NUCLEOTIDE SEQUENCE</scope>
    <source>
        <strain evidence="1">CIFAMagur01</strain>
        <tissue evidence="1">Testis</tissue>
    </source>
</reference>
<evidence type="ECO:0000313" key="1">
    <source>
        <dbReference type="EMBL" id="KAF5891070.1"/>
    </source>
</evidence>
<sequence length="82" mass="9677">MNVSWTKSHFISRFVFLPRIQERRGDCGVNRSVSVKAPGEFRLQQVKLDYKRYLACRDMKRKKPKRVVLTAYEKNKTSTGKL</sequence>
<dbReference type="EMBL" id="QNUK01000616">
    <property type="protein sequence ID" value="KAF5891070.1"/>
    <property type="molecule type" value="Genomic_DNA"/>
</dbReference>
<accession>A0A8J4T8W3</accession>
<name>A0A8J4T8W3_CLAMG</name>
<keyword evidence="2" id="KW-1185">Reference proteome</keyword>
<proteinExistence type="predicted"/>
<protein>
    <submittedName>
        <fullName evidence="1">Dymeclin</fullName>
    </submittedName>
</protein>